<dbReference type="PANTHER" id="PTHR44688">
    <property type="entry name" value="DNA-BINDING TRANSCRIPTIONAL ACTIVATOR DEVR_DOSR"/>
    <property type="match status" value="1"/>
</dbReference>
<protein>
    <recommendedName>
        <fullName evidence="6">HTH luxR-type domain-containing protein</fullName>
    </recommendedName>
</protein>
<accession>A0A919L4C3</accession>
<gene>
    <name evidence="7" type="ORF">GCM10018781_70300</name>
</gene>
<evidence type="ECO:0000313" key="7">
    <source>
        <dbReference type="EMBL" id="GHH83322.1"/>
    </source>
</evidence>
<keyword evidence="8" id="KW-1185">Reference proteome</keyword>
<sequence length="199" mass="21529">MIFVVELAFRAEPGSHLQGLREHRAYWDGRARDGVLIDSGPWQDGSGELLLCRAPDRAAMLRILDQDPYLRSRAVARIQVRAWDPVGRLAAPAGSAPPAARPPGPRRGPRACELTPHEERVAAMAVDGMTNRGIAEALSVSTRAVELQITRIYLKLSIRRRAQLAPALSRHRDAADGPPESSGTAGTTVSRSVADFGRG</sequence>
<dbReference type="GO" id="GO:0006355">
    <property type="term" value="P:regulation of DNA-templated transcription"/>
    <property type="evidence" value="ECO:0007669"/>
    <property type="project" value="InterPro"/>
</dbReference>
<comment type="caution">
    <text evidence="7">The sequence shown here is derived from an EMBL/GenBank/DDBJ whole genome shotgun (WGS) entry which is preliminary data.</text>
</comment>
<dbReference type="PRINTS" id="PR00038">
    <property type="entry name" value="HTHLUXR"/>
</dbReference>
<evidence type="ECO:0000256" key="3">
    <source>
        <dbReference type="ARBA" id="ARBA00023125"/>
    </source>
</evidence>
<dbReference type="InterPro" id="IPR005545">
    <property type="entry name" value="YCII"/>
</dbReference>
<evidence type="ECO:0000256" key="4">
    <source>
        <dbReference type="ARBA" id="ARBA00023163"/>
    </source>
</evidence>
<dbReference type="PANTHER" id="PTHR44688:SF16">
    <property type="entry name" value="DNA-BINDING TRANSCRIPTIONAL ACTIVATOR DEVR_DOSR"/>
    <property type="match status" value="1"/>
</dbReference>
<feature type="compositionally biased region" description="Polar residues" evidence="5">
    <location>
        <begin position="181"/>
        <end position="191"/>
    </location>
</feature>
<dbReference type="InterPro" id="IPR036388">
    <property type="entry name" value="WH-like_DNA-bd_sf"/>
</dbReference>
<dbReference type="SUPFAM" id="SSF46894">
    <property type="entry name" value="C-terminal effector domain of the bipartite response regulators"/>
    <property type="match status" value="1"/>
</dbReference>
<dbReference type="PROSITE" id="PS50043">
    <property type="entry name" value="HTH_LUXR_2"/>
    <property type="match status" value="1"/>
</dbReference>
<dbReference type="SMART" id="SM00421">
    <property type="entry name" value="HTH_LUXR"/>
    <property type="match status" value="1"/>
</dbReference>
<evidence type="ECO:0000313" key="8">
    <source>
        <dbReference type="Proteomes" id="UP000617734"/>
    </source>
</evidence>
<dbReference type="InterPro" id="IPR000792">
    <property type="entry name" value="Tscrpt_reg_LuxR_C"/>
</dbReference>
<dbReference type="GO" id="GO:0003677">
    <property type="term" value="F:DNA binding"/>
    <property type="evidence" value="ECO:0007669"/>
    <property type="project" value="UniProtKB-KW"/>
</dbReference>
<dbReference type="RefSeq" id="WP_190214967.1">
    <property type="nucleotide sequence ID" value="NZ_BNBO01000064.1"/>
</dbReference>
<comment type="similarity">
    <text evidence="1">Belongs to the YciI family.</text>
</comment>
<feature type="region of interest" description="Disordered" evidence="5">
    <location>
        <begin position="169"/>
        <end position="199"/>
    </location>
</feature>
<dbReference type="Gene3D" id="1.10.10.10">
    <property type="entry name" value="Winged helix-like DNA-binding domain superfamily/Winged helix DNA-binding domain"/>
    <property type="match status" value="1"/>
</dbReference>
<dbReference type="Proteomes" id="UP000617734">
    <property type="component" value="Unassembled WGS sequence"/>
</dbReference>
<keyword evidence="4" id="KW-0804">Transcription</keyword>
<dbReference type="InterPro" id="IPR016032">
    <property type="entry name" value="Sig_transdc_resp-reg_C-effctor"/>
</dbReference>
<organism evidence="7 8">
    <name type="scientific">Kitasatospora indigofera</name>
    <dbReference type="NCBI Taxonomy" id="67307"/>
    <lineage>
        <taxon>Bacteria</taxon>
        <taxon>Bacillati</taxon>
        <taxon>Actinomycetota</taxon>
        <taxon>Actinomycetes</taxon>
        <taxon>Kitasatosporales</taxon>
        <taxon>Streptomycetaceae</taxon>
        <taxon>Kitasatospora</taxon>
    </lineage>
</organism>
<proteinExistence type="inferred from homology"/>
<dbReference type="AlphaFoldDB" id="A0A919L4C3"/>
<feature type="domain" description="HTH luxR-type" evidence="6">
    <location>
        <begin position="107"/>
        <end position="172"/>
    </location>
</feature>
<evidence type="ECO:0000259" key="6">
    <source>
        <dbReference type="PROSITE" id="PS50043"/>
    </source>
</evidence>
<reference evidence="7" key="2">
    <citation type="submission" date="2020-09" db="EMBL/GenBank/DDBJ databases">
        <authorList>
            <person name="Sun Q."/>
            <person name="Ohkuma M."/>
        </authorList>
    </citation>
    <scope>NUCLEOTIDE SEQUENCE</scope>
    <source>
        <strain evidence="7">JCM 4646</strain>
    </source>
</reference>
<keyword evidence="2" id="KW-0805">Transcription regulation</keyword>
<keyword evidence="3" id="KW-0238">DNA-binding</keyword>
<reference evidence="7" key="1">
    <citation type="journal article" date="2014" name="Int. J. Syst. Evol. Microbiol.">
        <title>Complete genome sequence of Corynebacterium casei LMG S-19264T (=DSM 44701T), isolated from a smear-ripened cheese.</title>
        <authorList>
            <consortium name="US DOE Joint Genome Institute (JGI-PGF)"/>
            <person name="Walter F."/>
            <person name="Albersmeier A."/>
            <person name="Kalinowski J."/>
            <person name="Ruckert C."/>
        </authorList>
    </citation>
    <scope>NUCLEOTIDE SEQUENCE</scope>
    <source>
        <strain evidence="7">JCM 4646</strain>
    </source>
</reference>
<evidence type="ECO:0000256" key="1">
    <source>
        <dbReference type="ARBA" id="ARBA00007689"/>
    </source>
</evidence>
<dbReference type="EMBL" id="BNBO01000064">
    <property type="protein sequence ID" value="GHH83322.1"/>
    <property type="molecule type" value="Genomic_DNA"/>
</dbReference>
<feature type="region of interest" description="Disordered" evidence="5">
    <location>
        <begin position="90"/>
        <end position="112"/>
    </location>
</feature>
<dbReference type="CDD" id="cd06170">
    <property type="entry name" value="LuxR_C_like"/>
    <property type="match status" value="1"/>
</dbReference>
<evidence type="ECO:0000256" key="2">
    <source>
        <dbReference type="ARBA" id="ARBA00023015"/>
    </source>
</evidence>
<dbReference type="Pfam" id="PF00196">
    <property type="entry name" value="GerE"/>
    <property type="match status" value="1"/>
</dbReference>
<dbReference type="InterPro" id="IPR011008">
    <property type="entry name" value="Dimeric_a/b-barrel"/>
</dbReference>
<dbReference type="GeneID" id="95357285"/>
<evidence type="ECO:0000256" key="5">
    <source>
        <dbReference type="SAM" id="MobiDB-lite"/>
    </source>
</evidence>
<dbReference type="SUPFAM" id="SSF54909">
    <property type="entry name" value="Dimeric alpha+beta barrel"/>
    <property type="match status" value="1"/>
</dbReference>
<name>A0A919L4C3_9ACTN</name>
<dbReference type="Gene3D" id="3.30.70.1060">
    <property type="entry name" value="Dimeric alpha+beta barrel"/>
    <property type="match status" value="1"/>
</dbReference>
<dbReference type="Pfam" id="PF03795">
    <property type="entry name" value="YCII"/>
    <property type="match status" value="1"/>
</dbReference>